<reference evidence="2" key="2">
    <citation type="journal article" date="2020" name="Microorganisms">
        <title>Osmotic Adaptation and Compatible Solute Biosynthesis of Phototrophic Bacteria as Revealed from Genome Analyses.</title>
        <authorList>
            <person name="Imhoff J.F."/>
            <person name="Rahn T."/>
            <person name="Kunzel S."/>
            <person name="Keller A."/>
            <person name="Neulinger S.C."/>
        </authorList>
    </citation>
    <scope>NUCLEOTIDE SEQUENCE</scope>
    <source>
        <strain evidence="2">IM 151</strain>
    </source>
</reference>
<dbReference type="PANTHER" id="PTHR12302">
    <property type="entry name" value="EBNA2 BINDING PROTEIN P100"/>
    <property type="match status" value="1"/>
</dbReference>
<name>A0ABS1DQP5_RUBGE</name>
<dbReference type="Proteomes" id="UP001041814">
    <property type="component" value="Unassembled WGS sequence"/>
</dbReference>
<dbReference type="InterPro" id="IPR016071">
    <property type="entry name" value="Staphylococal_nuclease_OB-fold"/>
</dbReference>
<sequence>MPLAALVLSCLVVGISDGDTLTARCDNAADPAQQTVRVRLAEIDAPESRQAFGTRSRQNLALLCFGQPALVAPLVGSAGRDRYGRLVARVTCSGVDANAAQVRSGMAWVYRAYARDLSLLDLEADARIRAVGLWADSRPTPPWEWRADRRTPRHGS</sequence>
<proteinExistence type="predicted"/>
<reference evidence="2" key="1">
    <citation type="submission" date="2017-08" db="EMBL/GenBank/DDBJ databases">
        <authorList>
            <person name="Imhoff J.F."/>
            <person name="Rahn T."/>
            <person name="Kuenzel S."/>
            <person name="Neulinger S.C."/>
        </authorList>
    </citation>
    <scope>NUCLEOTIDE SEQUENCE</scope>
    <source>
        <strain evidence="2">IM 151</strain>
    </source>
</reference>
<dbReference type="EMBL" id="NRRU01000004">
    <property type="protein sequence ID" value="MBK1711515.1"/>
    <property type="molecule type" value="Genomic_DNA"/>
</dbReference>
<dbReference type="Gene3D" id="2.40.50.90">
    <property type="match status" value="1"/>
</dbReference>
<dbReference type="SMART" id="SM00318">
    <property type="entry name" value="SNc"/>
    <property type="match status" value="1"/>
</dbReference>
<dbReference type="PANTHER" id="PTHR12302:SF26">
    <property type="entry name" value="BLR1266 PROTEIN"/>
    <property type="match status" value="1"/>
</dbReference>
<dbReference type="RefSeq" id="WP_200225270.1">
    <property type="nucleotide sequence ID" value="NZ_NRRT01000001.1"/>
</dbReference>
<comment type="caution">
    <text evidence="2">The sequence shown here is derived from an EMBL/GenBank/DDBJ whole genome shotgun (WGS) entry which is preliminary data.</text>
</comment>
<dbReference type="InterPro" id="IPR035437">
    <property type="entry name" value="SNase_OB-fold_sf"/>
</dbReference>
<accession>A0ABS1DQP5</accession>
<dbReference type="SUPFAM" id="SSF50199">
    <property type="entry name" value="Staphylococcal nuclease"/>
    <property type="match status" value="1"/>
</dbReference>
<evidence type="ECO:0000259" key="1">
    <source>
        <dbReference type="PROSITE" id="PS50830"/>
    </source>
</evidence>
<evidence type="ECO:0000313" key="3">
    <source>
        <dbReference type="Proteomes" id="UP001041814"/>
    </source>
</evidence>
<gene>
    <name evidence="2" type="ORF">CKO43_01820</name>
</gene>
<protein>
    <submittedName>
        <fullName evidence="2">Nuclease</fullName>
    </submittedName>
</protein>
<keyword evidence="3" id="KW-1185">Reference proteome</keyword>
<organism evidence="2 3">
    <name type="scientific">Rubrivivax gelatinosus</name>
    <name type="common">Rhodocyclus gelatinosus</name>
    <name type="synonym">Rhodopseudomonas gelatinosa</name>
    <dbReference type="NCBI Taxonomy" id="28068"/>
    <lineage>
        <taxon>Bacteria</taxon>
        <taxon>Pseudomonadati</taxon>
        <taxon>Pseudomonadota</taxon>
        <taxon>Betaproteobacteria</taxon>
        <taxon>Burkholderiales</taxon>
        <taxon>Sphaerotilaceae</taxon>
        <taxon>Rubrivivax</taxon>
    </lineage>
</organism>
<dbReference type="PROSITE" id="PS50830">
    <property type="entry name" value="TNASE_3"/>
    <property type="match status" value="1"/>
</dbReference>
<feature type="domain" description="TNase-like" evidence="1">
    <location>
        <begin position="12"/>
        <end position="136"/>
    </location>
</feature>
<dbReference type="Pfam" id="PF00565">
    <property type="entry name" value="SNase"/>
    <property type="match status" value="1"/>
</dbReference>
<evidence type="ECO:0000313" key="2">
    <source>
        <dbReference type="EMBL" id="MBK1711515.1"/>
    </source>
</evidence>